<evidence type="ECO:0000256" key="2">
    <source>
        <dbReference type="ARBA" id="ARBA00023125"/>
    </source>
</evidence>
<dbReference type="NCBIfam" id="NF008451">
    <property type="entry name" value="PRK11302.1"/>
    <property type="match status" value="1"/>
</dbReference>
<dbReference type="Pfam" id="PF01418">
    <property type="entry name" value="HTH_6"/>
    <property type="match status" value="1"/>
</dbReference>
<comment type="caution">
    <text evidence="7">The sequence shown here is derived from an EMBL/GenBank/DDBJ whole genome shotgun (WGS) entry which is preliminary data.</text>
</comment>
<name>A0ABT7XMG9_9NEIS</name>
<dbReference type="EMBL" id="JAUEDK010000012">
    <property type="protein sequence ID" value="MDN0074989.1"/>
    <property type="molecule type" value="Genomic_DNA"/>
</dbReference>
<dbReference type="Gene3D" id="3.40.50.10490">
    <property type="entry name" value="Glucose-6-phosphate isomerase like protein, domain 1"/>
    <property type="match status" value="1"/>
</dbReference>
<accession>A0ABT7XMG9</accession>
<dbReference type="Proteomes" id="UP001168540">
    <property type="component" value="Unassembled WGS sequence"/>
</dbReference>
<protein>
    <submittedName>
        <fullName evidence="7">Transcriptional regulator HexR</fullName>
    </submittedName>
</protein>
<dbReference type="PROSITE" id="PS00356">
    <property type="entry name" value="HTH_LACI_1"/>
    <property type="match status" value="1"/>
</dbReference>
<dbReference type="PROSITE" id="PS51464">
    <property type="entry name" value="SIS"/>
    <property type="match status" value="1"/>
</dbReference>
<dbReference type="PROSITE" id="PS51071">
    <property type="entry name" value="HTH_RPIR"/>
    <property type="match status" value="1"/>
</dbReference>
<reference evidence="7" key="1">
    <citation type="submission" date="2023-06" db="EMBL/GenBank/DDBJ databases">
        <authorList>
            <person name="Zhang S."/>
        </authorList>
    </citation>
    <scope>NUCLEOTIDE SEQUENCE</scope>
    <source>
        <strain evidence="7">SG2303</strain>
    </source>
</reference>
<keyword evidence="4" id="KW-0804">Transcription</keyword>
<dbReference type="InterPro" id="IPR001347">
    <property type="entry name" value="SIS_dom"/>
</dbReference>
<keyword evidence="8" id="KW-1185">Reference proteome</keyword>
<dbReference type="SUPFAM" id="SSF46689">
    <property type="entry name" value="Homeodomain-like"/>
    <property type="match status" value="1"/>
</dbReference>
<evidence type="ECO:0000259" key="6">
    <source>
        <dbReference type="PROSITE" id="PS51464"/>
    </source>
</evidence>
<dbReference type="InterPro" id="IPR000281">
    <property type="entry name" value="HTH_RpiR"/>
</dbReference>
<feature type="domain" description="HTH rpiR-type" evidence="5">
    <location>
        <begin position="1"/>
        <end position="75"/>
    </location>
</feature>
<dbReference type="InterPro" id="IPR047640">
    <property type="entry name" value="RpiR-like"/>
</dbReference>
<dbReference type="CDD" id="cd05013">
    <property type="entry name" value="SIS_RpiR"/>
    <property type="match status" value="1"/>
</dbReference>
<dbReference type="InterPro" id="IPR046348">
    <property type="entry name" value="SIS_dom_sf"/>
</dbReference>
<gene>
    <name evidence="7" type="primary">hexR</name>
    <name evidence="7" type="ORF">QU481_08780</name>
</gene>
<organism evidence="7 8">
    <name type="scientific">Crenobacter oryzisoli</name>
    <dbReference type="NCBI Taxonomy" id="3056844"/>
    <lineage>
        <taxon>Bacteria</taxon>
        <taxon>Pseudomonadati</taxon>
        <taxon>Pseudomonadota</taxon>
        <taxon>Betaproteobacteria</taxon>
        <taxon>Neisseriales</taxon>
        <taxon>Neisseriaceae</taxon>
        <taxon>Crenobacter</taxon>
    </lineage>
</organism>
<dbReference type="InterPro" id="IPR035472">
    <property type="entry name" value="RpiR-like_SIS"/>
</dbReference>
<evidence type="ECO:0000256" key="1">
    <source>
        <dbReference type="ARBA" id="ARBA00023015"/>
    </source>
</evidence>
<dbReference type="PANTHER" id="PTHR30514">
    <property type="entry name" value="GLUCOKINASE"/>
    <property type="match status" value="1"/>
</dbReference>
<evidence type="ECO:0000256" key="3">
    <source>
        <dbReference type="ARBA" id="ARBA00023152"/>
    </source>
</evidence>
<sequence length="287" mass="30677">MLERVRLELANLSAAEHKVAELVLAQPYTVMQEAVGEIARRAGVSQPTVIRFCRSLGVSGLSEFKLKLAASLMPGVPYVHATVRPDDAMTDIAAKVFDNTVAALIGCRNQVDPASVEAAVEVLNGARRVEFYGLGNSGITAADAQHKFFRFGLPTVSYNDPHVQAMAATLLGEGDVVVAISNTGRTVDLIEAVSLAHANGATVIAITKPHSPLAERADLVLAADVPEDADTYSPMLSRLVHLVLIDVLAVGVALKRGPALIPQLERVKRSLTRKRLRQPPLNDRGES</sequence>
<keyword evidence="3" id="KW-0324">Glycolysis</keyword>
<feature type="domain" description="SIS" evidence="6">
    <location>
        <begin position="119"/>
        <end position="258"/>
    </location>
</feature>
<dbReference type="Pfam" id="PF01380">
    <property type="entry name" value="SIS"/>
    <property type="match status" value="1"/>
</dbReference>
<dbReference type="InterPro" id="IPR009057">
    <property type="entry name" value="Homeodomain-like_sf"/>
</dbReference>
<evidence type="ECO:0000313" key="8">
    <source>
        <dbReference type="Proteomes" id="UP001168540"/>
    </source>
</evidence>
<dbReference type="Gene3D" id="1.10.10.10">
    <property type="entry name" value="Winged helix-like DNA-binding domain superfamily/Winged helix DNA-binding domain"/>
    <property type="match status" value="1"/>
</dbReference>
<keyword evidence="2" id="KW-0238">DNA-binding</keyword>
<evidence type="ECO:0000313" key="7">
    <source>
        <dbReference type="EMBL" id="MDN0074989.1"/>
    </source>
</evidence>
<dbReference type="SUPFAM" id="SSF53697">
    <property type="entry name" value="SIS domain"/>
    <property type="match status" value="1"/>
</dbReference>
<proteinExistence type="predicted"/>
<dbReference type="InterPro" id="IPR036388">
    <property type="entry name" value="WH-like_DNA-bd_sf"/>
</dbReference>
<evidence type="ECO:0000256" key="4">
    <source>
        <dbReference type="ARBA" id="ARBA00023163"/>
    </source>
</evidence>
<dbReference type="RefSeq" id="WP_289829652.1">
    <property type="nucleotide sequence ID" value="NZ_JAUEDK010000012.1"/>
</dbReference>
<evidence type="ECO:0000259" key="5">
    <source>
        <dbReference type="PROSITE" id="PS51071"/>
    </source>
</evidence>
<keyword evidence="1" id="KW-0805">Transcription regulation</keyword>
<dbReference type="PANTHER" id="PTHR30514:SF1">
    <property type="entry name" value="HTH-TYPE TRANSCRIPTIONAL REGULATOR HEXR-RELATED"/>
    <property type="match status" value="1"/>
</dbReference>